<feature type="non-terminal residue" evidence="3">
    <location>
        <position position="104"/>
    </location>
</feature>
<reference evidence="3" key="1">
    <citation type="submission" date="2020-01" db="EMBL/GenBank/DDBJ databases">
        <authorList>
            <person name="Meier V. D."/>
            <person name="Meier V D."/>
        </authorList>
    </citation>
    <scope>NUCLEOTIDE SEQUENCE</scope>
    <source>
        <strain evidence="3">HLG_WM_MAG_12</strain>
    </source>
</reference>
<sequence length="104" mass="11620">MKAIEYSFNLHIIYDIINVDTFHKKEEGAKMLTLLLLLAGGALASGFFGKFLSPDGMGKVGVEQEEPEINEEELLYNMGDQASESQNDDVFANTEELSEEEKQD</sequence>
<dbReference type="AlphaFoldDB" id="A0A6S6SRH1"/>
<feature type="region of interest" description="Disordered" evidence="1">
    <location>
        <begin position="79"/>
        <end position="104"/>
    </location>
</feature>
<keyword evidence="2" id="KW-1133">Transmembrane helix</keyword>
<feature type="transmembrane region" description="Helical" evidence="2">
    <location>
        <begin position="31"/>
        <end position="49"/>
    </location>
</feature>
<protein>
    <submittedName>
        <fullName evidence="3">Uncharacterized protein</fullName>
    </submittedName>
</protein>
<keyword evidence="2" id="KW-0472">Membrane</keyword>
<proteinExistence type="predicted"/>
<evidence type="ECO:0000256" key="2">
    <source>
        <dbReference type="SAM" id="Phobius"/>
    </source>
</evidence>
<organism evidence="3">
    <name type="scientific">uncultured Campylobacterales bacterium</name>
    <dbReference type="NCBI Taxonomy" id="352960"/>
    <lineage>
        <taxon>Bacteria</taxon>
        <taxon>Pseudomonadati</taxon>
        <taxon>Campylobacterota</taxon>
        <taxon>Epsilonproteobacteria</taxon>
        <taxon>Campylobacterales</taxon>
        <taxon>environmental samples</taxon>
    </lineage>
</organism>
<name>A0A6S6SRH1_9BACT</name>
<evidence type="ECO:0000313" key="3">
    <source>
        <dbReference type="EMBL" id="CAA6805864.1"/>
    </source>
</evidence>
<dbReference type="EMBL" id="CACVAW010000020">
    <property type="protein sequence ID" value="CAA6805864.1"/>
    <property type="molecule type" value="Genomic_DNA"/>
</dbReference>
<accession>A0A6S6SRH1</accession>
<evidence type="ECO:0000256" key="1">
    <source>
        <dbReference type="SAM" id="MobiDB-lite"/>
    </source>
</evidence>
<keyword evidence="2" id="KW-0812">Transmembrane</keyword>
<gene>
    <name evidence="3" type="ORF">HELGO_WM13534</name>
</gene>